<evidence type="ECO:0000256" key="6">
    <source>
        <dbReference type="ARBA" id="ARBA00023136"/>
    </source>
</evidence>
<evidence type="ECO:0000256" key="4">
    <source>
        <dbReference type="ARBA" id="ARBA00022847"/>
    </source>
</evidence>
<keyword evidence="2" id="KW-0813">Transport</keyword>
<keyword evidence="4" id="KW-0769">Symport</keyword>
<dbReference type="PRINTS" id="PR00173">
    <property type="entry name" value="EDTRNSPORT"/>
</dbReference>
<dbReference type="InterPro" id="IPR050746">
    <property type="entry name" value="DAACS"/>
</dbReference>
<evidence type="ECO:0000256" key="2">
    <source>
        <dbReference type="ARBA" id="ARBA00022448"/>
    </source>
</evidence>
<accession>A0ABT0E2X5</accession>
<feature type="transmembrane region" description="Helical" evidence="8">
    <location>
        <begin position="228"/>
        <end position="249"/>
    </location>
</feature>
<feature type="transmembrane region" description="Helical" evidence="8">
    <location>
        <begin position="362"/>
        <end position="383"/>
    </location>
</feature>
<dbReference type="InterPro" id="IPR001991">
    <property type="entry name" value="Na-dicarboxylate_symporter"/>
</dbReference>
<evidence type="ECO:0000256" key="1">
    <source>
        <dbReference type="ARBA" id="ARBA00004141"/>
    </source>
</evidence>
<keyword evidence="6 8" id="KW-0472">Membrane</keyword>
<dbReference type="RefSeq" id="WP_246947138.1">
    <property type="nucleotide sequence ID" value="NZ_JALKII010000001.1"/>
</dbReference>
<dbReference type="PROSITE" id="PS00714">
    <property type="entry name" value="NA_DICARBOXYL_SYMP_2"/>
    <property type="match status" value="1"/>
</dbReference>
<dbReference type="PANTHER" id="PTHR11958:SF63">
    <property type="entry name" value="AMINO ACID TRANSPORTER"/>
    <property type="match status" value="1"/>
</dbReference>
<keyword evidence="3 8" id="KW-0812">Transmembrane</keyword>
<evidence type="ECO:0000256" key="3">
    <source>
        <dbReference type="ARBA" id="ARBA00022692"/>
    </source>
</evidence>
<feature type="transmembrane region" description="Helical" evidence="8">
    <location>
        <begin position="302"/>
        <end position="327"/>
    </location>
</feature>
<comment type="subcellular location">
    <subcellularLocation>
        <location evidence="1">Membrane</location>
        <topology evidence="1">Multi-pass membrane protein</topology>
    </subcellularLocation>
</comment>
<evidence type="ECO:0000256" key="7">
    <source>
        <dbReference type="ARBA" id="ARBA00023180"/>
    </source>
</evidence>
<feature type="transmembrane region" description="Helical" evidence="8">
    <location>
        <begin position="192"/>
        <end position="216"/>
    </location>
</feature>
<evidence type="ECO:0000313" key="10">
    <source>
        <dbReference type="Proteomes" id="UP001165524"/>
    </source>
</evidence>
<feature type="transmembrane region" description="Helical" evidence="8">
    <location>
        <begin position="80"/>
        <end position="101"/>
    </location>
</feature>
<feature type="transmembrane region" description="Helical" evidence="8">
    <location>
        <begin position="39"/>
        <end position="60"/>
    </location>
</feature>
<evidence type="ECO:0000256" key="5">
    <source>
        <dbReference type="ARBA" id="ARBA00022989"/>
    </source>
</evidence>
<name>A0ABT0E2X5_9GAMM</name>
<dbReference type="InterPro" id="IPR018107">
    <property type="entry name" value="Na-dicarboxylate_symporter_CS"/>
</dbReference>
<dbReference type="Proteomes" id="UP001165524">
    <property type="component" value="Unassembled WGS sequence"/>
</dbReference>
<evidence type="ECO:0000256" key="8">
    <source>
        <dbReference type="SAM" id="Phobius"/>
    </source>
</evidence>
<dbReference type="EMBL" id="JALKII010000001">
    <property type="protein sequence ID" value="MCK0536167.1"/>
    <property type="molecule type" value="Genomic_DNA"/>
</dbReference>
<keyword evidence="7" id="KW-0325">Glycoprotein</keyword>
<dbReference type="Gene3D" id="1.10.3860.10">
    <property type="entry name" value="Sodium:dicarboxylate symporter"/>
    <property type="match status" value="1"/>
</dbReference>
<feature type="transmembrane region" description="Helical" evidence="8">
    <location>
        <begin position="151"/>
        <end position="171"/>
    </location>
</feature>
<dbReference type="Pfam" id="PF00375">
    <property type="entry name" value="SDF"/>
    <property type="match status" value="1"/>
</dbReference>
<protein>
    <submittedName>
        <fullName evidence="9">Dicarboxylate/amino acid:cation symporter</fullName>
    </submittedName>
</protein>
<dbReference type="PANTHER" id="PTHR11958">
    <property type="entry name" value="SODIUM/DICARBOXYLATE SYMPORTER-RELATED"/>
    <property type="match status" value="1"/>
</dbReference>
<feature type="transmembrane region" description="Helical" evidence="8">
    <location>
        <begin position="334"/>
        <end position="356"/>
    </location>
</feature>
<gene>
    <name evidence="9" type="ORF">MU846_00400</name>
</gene>
<organism evidence="9 10">
    <name type="scientific">Alcanivorax quisquiliarum</name>
    <dbReference type="NCBI Taxonomy" id="2933565"/>
    <lineage>
        <taxon>Bacteria</taxon>
        <taxon>Pseudomonadati</taxon>
        <taxon>Pseudomonadota</taxon>
        <taxon>Gammaproteobacteria</taxon>
        <taxon>Oceanospirillales</taxon>
        <taxon>Alcanivoracaceae</taxon>
        <taxon>Alcanivorax</taxon>
    </lineage>
</organism>
<feature type="transmembrane region" description="Helical" evidence="8">
    <location>
        <begin position="261"/>
        <end position="282"/>
    </location>
</feature>
<evidence type="ECO:0000313" key="9">
    <source>
        <dbReference type="EMBL" id="MCK0536167.1"/>
    </source>
</evidence>
<sequence length="426" mass="44996">MKLHNQIFISMAVAALFGAFTTLESQIFGVPVIAVYDTIGQLFINGLQMIVVPLITSAMISSLTNLGEGRDLGRLGGKSVAYYMTTSLIAILIGVAVANTFTPGVINGEPAGDRLGLADNTAEVLARIEGRGAGDFAGVILQLLPANLLEAAVKGQLLGLIVFSLLFGYFLRQVPGNSGQALRDAIDGLYQTMIKLTMFIIRFTPIGVFGLIAATVTRTGLAAIQPLLWFFLCVLLALLLHSAVALTLLVRVLAKRSPLRLARAMAPALLTAFSTASSAAALPLNMQSIRHRAGVSKRTTSFVLPLGCTINMDGTALYECMVVLFIAQAYGLELSFGMQFMIVFTALLTSIGVASIPAASLVAITLILGIVGLPAQAIGLVLVTDRLLDMCRTAVNVWSDGVAAVLIARSEGEQDVLMREPEAANT</sequence>
<proteinExistence type="predicted"/>
<dbReference type="SUPFAM" id="SSF118215">
    <property type="entry name" value="Proton glutamate symport protein"/>
    <property type="match status" value="1"/>
</dbReference>
<keyword evidence="10" id="KW-1185">Reference proteome</keyword>
<comment type="caution">
    <text evidence="9">The sequence shown here is derived from an EMBL/GenBank/DDBJ whole genome shotgun (WGS) entry which is preliminary data.</text>
</comment>
<dbReference type="InterPro" id="IPR036458">
    <property type="entry name" value="Na:dicarbo_symporter_sf"/>
</dbReference>
<keyword evidence="5 8" id="KW-1133">Transmembrane helix</keyword>
<reference evidence="9" key="1">
    <citation type="submission" date="2022-04" db="EMBL/GenBank/DDBJ databases">
        <title>Alcanivorax sp. CY1518 draft genome sequence.</title>
        <authorList>
            <person name="Zhao G."/>
            <person name="An M."/>
        </authorList>
    </citation>
    <scope>NUCLEOTIDE SEQUENCE</scope>
    <source>
        <strain evidence="9">CY1518</strain>
    </source>
</reference>